<dbReference type="NCBIfam" id="TIGR02473">
    <property type="entry name" value="flagell_FliJ"/>
    <property type="match status" value="1"/>
</dbReference>
<evidence type="ECO:0000256" key="2">
    <source>
        <dbReference type="ARBA" id="ARBA00010004"/>
    </source>
</evidence>
<keyword evidence="12" id="KW-0282">Flagellum</keyword>
<evidence type="ECO:0000256" key="1">
    <source>
        <dbReference type="ARBA" id="ARBA00004413"/>
    </source>
</evidence>
<dbReference type="InterPro" id="IPR012823">
    <property type="entry name" value="Flagell_FliJ"/>
</dbReference>
<keyword evidence="10" id="KW-1006">Bacterial flagellum protein export</keyword>
<keyword evidence="13" id="KW-1185">Reference proteome</keyword>
<reference evidence="12 13" key="1">
    <citation type="submission" date="2016-10" db="EMBL/GenBank/DDBJ databases">
        <authorList>
            <person name="de Groot N.N."/>
        </authorList>
    </citation>
    <scope>NUCLEOTIDE SEQUENCE [LARGE SCALE GENOMIC DNA]</scope>
    <source>
        <strain evidence="12 13">DSM 16077</strain>
    </source>
</reference>
<dbReference type="STRING" id="144026.SAMN04488568_102183"/>
<dbReference type="AlphaFoldDB" id="A0A1G9N160"/>
<sequence length="138" mass="15982">MTRSHEPLIRLARFKVEELQKQMAELDRSKGALISQIERLEASVPEEQAVATQSRDGYLAYGSYAQAVIKRKENIRSSLDEVEVQADALRDRLGDAFQELKKFEVLEERRLAHIERALRAAEQDELDEIAQIRHRRPN</sequence>
<gene>
    <name evidence="12" type="ORF">SAMN04488568_102183</name>
</gene>
<dbReference type="GO" id="GO:0005886">
    <property type="term" value="C:plasma membrane"/>
    <property type="evidence" value="ECO:0007669"/>
    <property type="project" value="UniProtKB-SubCell"/>
</dbReference>
<dbReference type="GO" id="GO:0006935">
    <property type="term" value="P:chemotaxis"/>
    <property type="evidence" value="ECO:0007669"/>
    <property type="project" value="UniProtKB-KW"/>
</dbReference>
<evidence type="ECO:0000313" key="12">
    <source>
        <dbReference type="EMBL" id="SDL80296.1"/>
    </source>
</evidence>
<dbReference type="InterPro" id="IPR053716">
    <property type="entry name" value="Flag_assembly_chemotaxis_eff"/>
</dbReference>
<comment type="subcellular location">
    <subcellularLocation>
        <location evidence="1">Cell membrane</location>
        <topology evidence="1">Peripheral membrane protein</topology>
        <orientation evidence="1">Cytoplasmic side</orientation>
    </subcellularLocation>
</comment>
<feature type="coiled-coil region" evidence="11">
    <location>
        <begin position="9"/>
        <end position="43"/>
    </location>
</feature>
<dbReference type="OrthoDB" id="7172697at2"/>
<evidence type="ECO:0000256" key="8">
    <source>
        <dbReference type="ARBA" id="ARBA00022927"/>
    </source>
</evidence>
<evidence type="ECO:0000256" key="9">
    <source>
        <dbReference type="ARBA" id="ARBA00023136"/>
    </source>
</evidence>
<comment type="similarity">
    <text evidence="2">Belongs to the FliJ family.</text>
</comment>
<keyword evidence="6" id="KW-0145">Chemotaxis</keyword>
<dbReference type="Gene3D" id="1.10.287.1700">
    <property type="match status" value="1"/>
</dbReference>
<dbReference type="GO" id="GO:0071973">
    <property type="term" value="P:bacterial-type flagellum-dependent cell motility"/>
    <property type="evidence" value="ECO:0007669"/>
    <property type="project" value="InterPro"/>
</dbReference>
<keyword evidence="5" id="KW-1003">Cell membrane</keyword>
<protein>
    <recommendedName>
        <fullName evidence="3">Flagellar FliJ protein</fullName>
    </recommendedName>
</protein>
<keyword evidence="4" id="KW-0813">Transport</keyword>
<keyword evidence="12" id="KW-0969">Cilium</keyword>
<dbReference type="GO" id="GO:0044781">
    <property type="term" value="P:bacterial-type flagellum organization"/>
    <property type="evidence" value="ECO:0007669"/>
    <property type="project" value="UniProtKB-KW"/>
</dbReference>
<evidence type="ECO:0000256" key="11">
    <source>
        <dbReference type="SAM" id="Coils"/>
    </source>
</evidence>
<evidence type="ECO:0000256" key="5">
    <source>
        <dbReference type="ARBA" id="ARBA00022475"/>
    </source>
</evidence>
<keyword evidence="9" id="KW-0472">Membrane</keyword>
<dbReference type="GO" id="GO:0009288">
    <property type="term" value="C:bacterial-type flagellum"/>
    <property type="evidence" value="ECO:0007669"/>
    <property type="project" value="InterPro"/>
</dbReference>
<keyword evidence="7" id="KW-1005">Bacterial flagellum biogenesis</keyword>
<evidence type="ECO:0000256" key="6">
    <source>
        <dbReference type="ARBA" id="ARBA00022500"/>
    </source>
</evidence>
<dbReference type="Pfam" id="PF02050">
    <property type="entry name" value="FliJ"/>
    <property type="match status" value="1"/>
</dbReference>
<keyword evidence="11" id="KW-0175">Coiled coil</keyword>
<accession>A0A1G9N160</accession>
<proteinExistence type="inferred from homology"/>
<keyword evidence="8" id="KW-0653">Protein transport</keyword>
<keyword evidence="12" id="KW-0966">Cell projection</keyword>
<dbReference type="EMBL" id="FNHG01000002">
    <property type="protein sequence ID" value="SDL80296.1"/>
    <property type="molecule type" value="Genomic_DNA"/>
</dbReference>
<evidence type="ECO:0000256" key="3">
    <source>
        <dbReference type="ARBA" id="ARBA00020392"/>
    </source>
</evidence>
<feature type="coiled-coil region" evidence="11">
    <location>
        <begin position="72"/>
        <end position="99"/>
    </location>
</feature>
<dbReference type="Proteomes" id="UP000199759">
    <property type="component" value="Unassembled WGS sequence"/>
</dbReference>
<dbReference type="RefSeq" id="WP_091766360.1">
    <property type="nucleotide sequence ID" value="NZ_FNHG01000002.1"/>
</dbReference>
<evidence type="ECO:0000313" key="13">
    <source>
        <dbReference type="Proteomes" id="UP000199759"/>
    </source>
</evidence>
<organism evidence="12 13">
    <name type="scientific">Maricaulis salignorans</name>
    <dbReference type="NCBI Taxonomy" id="144026"/>
    <lineage>
        <taxon>Bacteria</taxon>
        <taxon>Pseudomonadati</taxon>
        <taxon>Pseudomonadota</taxon>
        <taxon>Alphaproteobacteria</taxon>
        <taxon>Maricaulales</taxon>
        <taxon>Maricaulaceae</taxon>
        <taxon>Maricaulis</taxon>
    </lineage>
</organism>
<evidence type="ECO:0000256" key="10">
    <source>
        <dbReference type="ARBA" id="ARBA00023225"/>
    </source>
</evidence>
<dbReference type="GO" id="GO:0015031">
    <property type="term" value="P:protein transport"/>
    <property type="evidence" value="ECO:0007669"/>
    <property type="project" value="UniProtKB-KW"/>
</dbReference>
<evidence type="ECO:0000256" key="7">
    <source>
        <dbReference type="ARBA" id="ARBA00022795"/>
    </source>
</evidence>
<name>A0A1G9N160_9PROT</name>
<evidence type="ECO:0000256" key="4">
    <source>
        <dbReference type="ARBA" id="ARBA00022448"/>
    </source>
</evidence>